<feature type="region of interest" description="Disordered" evidence="1">
    <location>
        <begin position="40"/>
        <end position="87"/>
    </location>
</feature>
<dbReference type="EMBL" id="JAUJYO010000003">
    <property type="protein sequence ID" value="KAK1321344.1"/>
    <property type="molecule type" value="Genomic_DNA"/>
</dbReference>
<evidence type="ECO:0000313" key="2">
    <source>
        <dbReference type="EMBL" id="KAK1321344.1"/>
    </source>
</evidence>
<organism evidence="2 3">
    <name type="scientific">Acorus calamus</name>
    <name type="common">Sweet flag</name>
    <dbReference type="NCBI Taxonomy" id="4465"/>
    <lineage>
        <taxon>Eukaryota</taxon>
        <taxon>Viridiplantae</taxon>
        <taxon>Streptophyta</taxon>
        <taxon>Embryophyta</taxon>
        <taxon>Tracheophyta</taxon>
        <taxon>Spermatophyta</taxon>
        <taxon>Magnoliopsida</taxon>
        <taxon>Liliopsida</taxon>
        <taxon>Acoraceae</taxon>
        <taxon>Acorus</taxon>
    </lineage>
</organism>
<sequence>MPQRGYILVFVFWALLTLITPTLIFWSASARPSLATQEIKERNNTEIKGRRMMGSSMRDGSQRNSSAPAPAPAPGPAPAPAPWRPKR</sequence>
<proteinExistence type="predicted"/>
<evidence type="ECO:0000313" key="3">
    <source>
        <dbReference type="Proteomes" id="UP001180020"/>
    </source>
</evidence>
<comment type="caution">
    <text evidence="2">The sequence shown here is derived from an EMBL/GenBank/DDBJ whole genome shotgun (WGS) entry which is preliminary data.</text>
</comment>
<feature type="compositionally biased region" description="Basic and acidic residues" evidence="1">
    <location>
        <begin position="40"/>
        <end position="49"/>
    </location>
</feature>
<reference evidence="2" key="2">
    <citation type="submission" date="2023-06" db="EMBL/GenBank/DDBJ databases">
        <authorList>
            <person name="Ma L."/>
            <person name="Liu K.-W."/>
            <person name="Li Z."/>
            <person name="Hsiao Y.-Y."/>
            <person name="Qi Y."/>
            <person name="Fu T."/>
            <person name="Tang G."/>
            <person name="Zhang D."/>
            <person name="Sun W.-H."/>
            <person name="Liu D.-K."/>
            <person name="Li Y."/>
            <person name="Chen G.-Z."/>
            <person name="Liu X.-D."/>
            <person name="Liao X.-Y."/>
            <person name="Jiang Y.-T."/>
            <person name="Yu X."/>
            <person name="Hao Y."/>
            <person name="Huang J."/>
            <person name="Zhao X.-W."/>
            <person name="Ke S."/>
            <person name="Chen Y.-Y."/>
            <person name="Wu W.-L."/>
            <person name="Hsu J.-L."/>
            <person name="Lin Y.-F."/>
            <person name="Huang M.-D."/>
            <person name="Li C.-Y."/>
            <person name="Huang L."/>
            <person name="Wang Z.-W."/>
            <person name="Zhao X."/>
            <person name="Zhong W.-Y."/>
            <person name="Peng D.-H."/>
            <person name="Ahmad S."/>
            <person name="Lan S."/>
            <person name="Zhang J.-S."/>
            <person name="Tsai W.-C."/>
            <person name="Van De Peer Y."/>
            <person name="Liu Z.-J."/>
        </authorList>
    </citation>
    <scope>NUCLEOTIDE SEQUENCE</scope>
    <source>
        <strain evidence="2">CP</strain>
        <tissue evidence="2">Leaves</tissue>
    </source>
</reference>
<dbReference type="PANTHER" id="PTHR38396:SF1">
    <property type="entry name" value="TRANSMEMBRANE PROTEIN"/>
    <property type="match status" value="1"/>
</dbReference>
<dbReference type="PANTHER" id="PTHR38396">
    <property type="entry name" value="TRANSMEMBRANE PROTEIN"/>
    <property type="match status" value="1"/>
</dbReference>
<dbReference type="AlphaFoldDB" id="A0AAV9F820"/>
<accession>A0AAV9F820</accession>
<evidence type="ECO:0000256" key="1">
    <source>
        <dbReference type="SAM" id="MobiDB-lite"/>
    </source>
</evidence>
<keyword evidence="3" id="KW-1185">Reference proteome</keyword>
<gene>
    <name evidence="2" type="ORF">QJS10_CPA03g00323</name>
</gene>
<protein>
    <submittedName>
        <fullName evidence="2">Uncharacterized protein</fullName>
    </submittedName>
</protein>
<name>A0AAV9F820_ACOCL</name>
<reference evidence="2" key="1">
    <citation type="journal article" date="2023" name="Nat. Commun.">
        <title>Diploid and tetraploid genomes of Acorus and the evolution of monocots.</title>
        <authorList>
            <person name="Ma L."/>
            <person name="Liu K.W."/>
            <person name="Li Z."/>
            <person name="Hsiao Y.Y."/>
            <person name="Qi Y."/>
            <person name="Fu T."/>
            <person name="Tang G.D."/>
            <person name="Zhang D."/>
            <person name="Sun W.H."/>
            <person name="Liu D.K."/>
            <person name="Li Y."/>
            <person name="Chen G.Z."/>
            <person name="Liu X.D."/>
            <person name="Liao X.Y."/>
            <person name="Jiang Y.T."/>
            <person name="Yu X."/>
            <person name="Hao Y."/>
            <person name="Huang J."/>
            <person name="Zhao X.W."/>
            <person name="Ke S."/>
            <person name="Chen Y.Y."/>
            <person name="Wu W.L."/>
            <person name="Hsu J.L."/>
            <person name="Lin Y.F."/>
            <person name="Huang M.D."/>
            <person name="Li C.Y."/>
            <person name="Huang L."/>
            <person name="Wang Z.W."/>
            <person name="Zhao X."/>
            <person name="Zhong W.Y."/>
            <person name="Peng D.H."/>
            <person name="Ahmad S."/>
            <person name="Lan S."/>
            <person name="Zhang J.S."/>
            <person name="Tsai W.C."/>
            <person name="Van de Peer Y."/>
            <person name="Liu Z.J."/>
        </authorList>
    </citation>
    <scope>NUCLEOTIDE SEQUENCE</scope>
    <source>
        <strain evidence="2">CP</strain>
    </source>
</reference>
<dbReference type="Proteomes" id="UP001180020">
    <property type="component" value="Unassembled WGS sequence"/>
</dbReference>
<feature type="compositionally biased region" description="Pro residues" evidence="1">
    <location>
        <begin position="69"/>
        <end position="87"/>
    </location>
</feature>